<evidence type="ECO:0000256" key="2">
    <source>
        <dbReference type="SAM" id="Phobius"/>
    </source>
</evidence>
<feature type="transmembrane region" description="Helical" evidence="2">
    <location>
        <begin position="47"/>
        <end position="67"/>
    </location>
</feature>
<accession>A0A7R9ACL6</accession>
<keyword evidence="2" id="KW-1133">Transmembrane helix</keyword>
<gene>
    <name evidence="3" type="ORF">DSTB1V02_LOCUS11368</name>
</gene>
<proteinExistence type="predicted"/>
<evidence type="ECO:0000313" key="3">
    <source>
        <dbReference type="EMBL" id="CAD7251606.1"/>
    </source>
</evidence>
<feature type="compositionally biased region" description="Low complexity" evidence="1">
    <location>
        <begin position="210"/>
        <end position="223"/>
    </location>
</feature>
<protein>
    <submittedName>
        <fullName evidence="3">Uncharacterized protein</fullName>
    </submittedName>
</protein>
<organism evidence="3">
    <name type="scientific">Darwinula stevensoni</name>
    <dbReference type="NCBI Taxonomy" id="69355"/>
    <lineage>
        <taxon>Eukaryota</taxon>
        <taxon>Metazoa</taxon>
        <taxon>Ecdysozoa</taxon>
        <taxon>Arthropoda</taxon>
        <taxon>Crustacea</taxon>
        <taxon>Oligostraca</taxon>
        <taxon>Ostracoda</taxon>
        <taxon>Podocopa</taxon>
        <taxon>Podocopida</taxon>
        <taxon>Darwinulocopina</taxon>
        <taxon>Darwinuloidea</taxon>
        <taxon>Darwinulidae</taxon>
        <taxon>Darwinula</taxon>
    </lineage>
</organism>
<feature type="transmembrane region" description="Helical" evidence="2">
    <location>
        <begin position="21"/>
        <end position="41"/>
    </location>
</feature>
<name>A0A7R9ACL6_9CRUS</name>
<feature type="region of interest" description="Disordered" evidence="1">
    <location>
        <begin position="209"/>
        <end position="228"/>
    </location>
</feature>
<dbReference type="EMBL" id="LR903180">
    <property type="protein sequence ID" value="CAD7251606.1"/>
    <property type="molecule type" value="Genomic_DNA"/>
</dbReference>
<evidence type="ECO:0000256" key="1">
    <source>
        <dbReference type="SAM" id="MobiDB-lite"/>
    </source>
</evidence>
<reference evidence="3" key="1">
    <citation type="submission" date="2020-11" db="EMBL/GenBank/DDBJ databases">
        <authorList>
            <person name="Tran Van P."/>
        </authorList>
    </citation>
    <scope>NUCLEOTIDE SEQUENCE</scope>
</reference>
<dbReference type="EMBL" id="CAJPEV010003663">
    <property type="protein sequence ID" value="CAG0900284.1"/>
    <property type="molecule type" value="Genomic_DNA"/>
</dbReference>
<evidence type="ECO:0000313" key="4">
    <source>
        <dbReference type="Proteomes" id="UP000677054"/>
    </source>
</evidence>
<sequence length="279" mass="31730">MDDADFAAWKRFHERREVWTFLTRGAWFIAFLAMTICFGVELTRTGFVLVAFLVLGPFTVLHIPFYVDSFDRRYREPRCRAAGVNPQLYMLPNVPYLLVEKGTVLNTGRTWHVETPEYATYCEPWAKRINCRVDRDALDVLRGKSWHLKTIVPNPFQGNPPFVLKLCSRTTLSSLDTAEIFLTDSSRFLQSYNNPTLMTDAPPPYPGADTDSSIVSSTEPSTSPCIGPSMGQVMPTISSSVQYQEESIRNPTFQFNLPITFQSELPPTYDEAVKVRPHN</sequence>
<dbReference type="AlphaFoldDB" id="A0A7R9ACL6"/>
<keyword evidence="2" id="KW-0812">Transmembrane</keyword>
<keyword evidence="2" id="KW-0472">Membrane</keyword>
<keyword evidence="4" id="KW-1185">Reference proteome</keyword>
<dbReference type="Proteomes" id="UP000677054">
    <property type="component" value="Unassembled WGS sequence"/>
</dbReference>